<keyword evidence="3 4" id="KW-0408">Iron</keyword>
<dbReference type="FunFam" id="2.60.120.330:FF:000079">
    <property type="entry name" value="Protein SRG1"/>
    <property type="match status" value="1"/>
</dbReference>
<dbReference type="InterPro" id="IPR027443">
    <property type="entry name" value="IPNS-like_sf"/>
</dbReference>
<evidence type="ECO:0000256" key="1">
    <source>
        <dbReference type="ARBA" id="ARBA00008056"/>
    </source>
</evidence>
<evidence type="ECO:0000256" key="2">
    <source>
        <dbReference type="ARBA" id="ARBA00022723"/>
    </source>
</evidence>
<dbReference type="Gene3D" id="2.60.120.330">
    <property type="entry name" value="B-lactam Antibiotic, Isopenicillin N Synthase, Chain"/>
    <property type="match status" value="1"/>
</dbReference>
<keyword evidence="2 4" id="KW-0479">Metal-binding</keyword>
<dbReference type="Pfam" id="PF14226">
    <property type="entry name" value="DIOX_N"/>
    <property type="match status" value="1"/>
</dbReference>
<dbReference type="InterPro" id="IPR044861">
    <property type="entry name" value="IPNS-like_FE2OG_OXY"/>
</dbReference>
<accession>A0A2G5EXC1</accession>
<evidence type="ECO:0000256" key="3">
    <source>
        <dbReference type="ARBA" id="ARBA00023004"/>
    </source>
</evidence>
<keyword evidence="7" id="KW-1185">Reference proteome</keyword>
<dbReference type="Pfam" id="PF03171">
    <property type="entry name" value="2OG-FeII_Oxy"/>
    <property type="match status" value="1"/>
</dbReference>
<keyword evidence="4" id="KW-0560">Oxidoreductase</keyword>
<proteinExistence type="inferred from homology"/>
<evidence type="ECO:0000313" key="7">
    <source>
        <dbReference type="Proteomes" id="UP000230069"/>
    </source>
</evidence>
<dbReference type="EMBL" id="KZ305020">
    <property type="protein sequence ID" value="PIA60408.1"/>
    <property type="molecule type" value="Genomic_DNA"/>
</dbReference>
<comment type="similarity">
    <text evidence="1 4">Belongs to the iron/ascorbate-dependent oxidoreductase family.</text>
</comment>
<sequence length="381" mass="43263">MENNGNDIPSENPEIVAFVENVQEMVRKDPSCIPERYIIKNHDDRPKIAPVALDVPVVDLSLLSEGNEEELKRLDLACTDWGFFQVLVIKNVIVSYEHLLEQVIQHDFQVINHGVAQEVLQRMKNTISSFFELPFEEKYKYAVMSPNVYGQAQSFVVTEEQKLDWADALLLKTDASYLEKLEYWPPGLKDAIETYSGEVNAVAKRLLCAISLTMGMDKESLQDMHKDALESLRVNYYPTCCMPHLVLGASPHSDVSSITILTQDDDITGLQIRHGEGWVSVKPIPNALVVNIGDVIEIWSNGKYKSIEHRAVTNKYKPRISVASFIMPSLDVELEPLDHMVDPLNPLKMYKKIKYEDYVMAFLKKKLEGKAHTKIAKVESL</sequence>
<organism evidence="6 7">
    <name type="scientific">Aquilegia coerulea</name>
    <name type="common">Rocky mountain columbine</name>
    <dbReference type="NCBI Taxonomy" id="218851"/>
    <lineage>
        <taxon>Eukaryota</taxon>
        <taxon>Viridiplantae</taxon>
        <taxon>Streptophyta</taxon>
        <taxon>Embryophyta</taxon>
        <taxon>Tracheophyta</taxon>
        <taxon>Spermatophyta</taxon>
        <taxon>Magnoliopsida</taxon>
        <taxon>Ranunculales</taxon>
        <taxon>Ranunculaceae</taxon>
        <taxon>Thalictroideae</taxon>
        <taxon>Aquilegia</taxon>
    </lineage>
</organism>
<name>A0A2G5EXC1_AQUCA</name>
<protein>
    <recommendedName>
        <fullName evidence="5">Fe2OG dioxygenase domain-containing protein</fullName>
    </recommendedName>
</protein>
<dbReference type="InParanoid" id="A0A2G5EXC1"/>
<dbReference type="GO" id="GO:0016491">
    <property type="term" value="F:oxidoreductase activity"/>
    <property type="evidence" value="ECO:0007669"/>
    <property type="project" value="UniProtKB-KW"/>
</dbReference>
<evidence type="ECO:0000256" key="4">
    <source>
        <dbReference type="RuleBase" id="RU003682"/>
    </source>
</evidence>
<dbReference type="Proteomes" id="UP000230069">
    <property type="component" value="Unassembled WGS sequence"/>
</dbReference>
<dbReference type="PROSITE" id="PS51471">
    <property type="entry name" value="FE2OG_OXY"/>
    <property type="match status" value="1"/>
</dbReference>
<dbReference type="AlphaFoldDB" id="A0A2G5EXC1"/>
<dbReference type="OrthoDB" id="288590at2759"/>
<reference evidence="6 7" key="1">
    <citation type="submission" date="2017-09" db="EMBL/GenBank/DDBJ databases">
        <title>WGS assembly of Aquilegia coerulea Goldsmith.</title>
        <authorList>
            <person name="Hodges S."/>
            <person name="Kramer E."/>
            <person name="Nordborg M."/>
            <person name="Tomkins J."/>
            <person name="Borevitz J."/>
            <person name="Derieg N."/>
            <person name="Yan J."/>
            <person name="Mihaltcheva S."/>
            <person name="Hayes R.D."/>
            <person name="Rokhsar D."/>
        </authorList>
    </citation>
    <scope>NUCLEOTIDE SEQUENCE [LARGE SCALE GENOMIC DNA]</scope>
    <source>
        <strain evidence="7">cv. Goldsmith</strain>
    </source>
</reference>
<dbReference type="InterPro" id="IPR050295">
    <property type="entry name" value="Plant_2OG-oxidoreductases"/>
</dbReference>
<dbReference type="InterPro" id="IPR026992">
    <property type="entry name" value="DIOX_N"/>
</dbReference>
<evidence type="ECO:0000313" key="6">
    <source>
        <dbReference type="EMBL" id="PIA60408.1"/>
    </source>
</evidence>
<gene>
    <name evidence="6" type="ORF">AQUCO_00300125v1</name>
</gene>
<evidence type="ECO:0000259" key="5">
    <source>
        <dbReference type="PROSITE" id="PS51471"/>
    </source>
</evidence>
<dbReference type="SUPFAM" id="SSF51197">
    <property type="entry name" value="Clavaminate synthase-like"/>
    <property type="match status" value="1"/>
</dbReference>
<dbReference type="PANTHER" id="PTHR47991">
    <property type="entry name" value="OXOGLUTARATE/IRON-DEPENDENT DIOXYGENASE"/>
    <property type="match status" value="1"/>
</dbReference>
<feature type="domain" description="Fe2OG dioxygenase" evidence="5">
    <location>
        <begin position="228"/>
        <end position="328"/>
    </location>
</feature>
<dbReference type="GO" id="GO:0046872">
    <property type="term" value="F:metal ion binding"/>
    <property type="evidence" value="ECO:0007669"/>
    <property type="project" value="UniProtKB-KW"/>
</dbReference>
<dbReference type="InterPro" id="IPR005123">
    <property type="entry name" value="Oxoglu/Fe-dep_dioxygenase_dom"/>
</dbReference>